<dbReference type="Gene3D" id="1.20.1250.20">
    <property type="entry name" value="MFS general substrate transporter like domains"/>
    <property type="match status" value="1"/>
</dbReference>
<dbReference type="InterPro" id="IPR036259">
    <property type="entry name" value="MFS_trans_sf"/>
</dbReference>
<feature type="transmembrane region" description="Helical" evidence="6">
    <location>
        <begin position="130"/>
        <end position="156"/>
    </location>
</feature>
<feature type="transmembrane region" description="Helical" evidence="6">
    <location>
        <begin position="73"/>
        <end position="92"/>
    </location>
</feature>
<feature type="transmembrane region" description="Helical" evidence="6">
    <location>
        <begin position="296"/>
        <end position="314"/>
    </location>
</feature>
<dbReference type="PRINTS" id="PR01036">
    <property type="entry name" value="TCRTETB"/>
</dbReference>
<name>A0A8E7AV46_9EURY</name>
<dbReference type="Gene3D" id="1.20.1720.10">
    <property type="entry name" value="Multidrug resistance protein D"/>
    <property type="match status" value="1"/>
</dbReference>
<feature type="transmembrane region" description="Helical" evidence="6">
    <location>
        <begin position="218"/>
        <end position="238"/>
    </location>
</feature>
<evidence type="ECO:0000256" key="6">
    <source>
        <dbReference type="SAM" id="Phobius"/>
    </source>
</evidence>
<evidence type="ECO:0000256" key="5">
    <source>
        <dbReference type="ARBA" id="ARBA00023136"/>
    </source>
</evidence>
<evidence type="ECO:0000256" key="3">
    <source>
        <dbReference type="ARBA" id="ARBA00022692"/>
    </source>
</evidence>
<dbReference type="GO" id="GO:0022857">
    <property type="term" value="F:transmembrane transporter activity"/>
    <property type="evidence" value="ECO:0007669"/>
    <property type="project" value="InterPro"/>
</dbReference>
<keyword evidence="5 6" id="KW-0472">Membrane</keyword>
<dbReference type="CDD" id="cd17504">
    <property type="entry name" value="MFS_MMR_MDR_like"/>
    <property type="match status" value="1"/>
</dbReference>
<dbReference type="InterPro" id="IPR020846">
    <property type="entry name" value="MFS_dom"/>
</dbReference>
<feature type="domain" description="Major facilitator superfamily (MFS) profile" evidence="7">
    <location>
        <begin position="7"/>
        <end position="457"/>
    </location>
</feature>
<feature type="transmembrane region" description="Helical" evidence="6">
    <location>
        <begin position="351"/>
        <end position="375"/>
    </location>
</feature>
<feature type="transmembrane region" description="Helical" evidence="6">
    <location>
        <begin position="326"/>
        <end position="345"/>
    </location>
</feature>
<dbReference type="Proteomes" id="UP000680656">
    <property type="component" value="Chromosome"/>
</dbReference>
<evidence type="ECO:0000259" key="7">
    <source>
        <dbReference type="PROSITE" id="PS50850"/>
    </source>
</evidence>
<dbReference type="PROSITE" id="PS50850">
    <property type="entry name" value="MFS"/>
    <property type="match status" value="1"/>
</dbReference>
<feature type="transmembrane region" description="Helical" evidence="6">
    <location>
        <begin position="44"/>
        <end position="61"/>
    </location>
</feature>
<evidence type="ECO:0000256" key="4">
    <source>
        <dbReference type="ARBA" id="ARBA00022989"/>
    </source>
</evidence>
<feature type="transmembrane region" description="Helical" evidence="6">
    <location>
        <begin position="162"/>
        <end position="180"/>
    </location>
</feature>
<dbReference type="Pfam" id="PF07690">
    <property type="entry name" value="MFS_1"/>
    <property type="match status" value="1"/>
</dbReference>
<keyword evidence="9" id="KW-1185">Reference proteome</keyword>
<dbReference type="PANTHER" id="PTHR42718:SF9">
    <property type="entry name" value="MAJOR FACILITATOR SUPERFAMILY MULTIDRUG TRANSPORTER MFSC"/>
    <property type="match status" value="1"/>
</dbReference>
<keyword evidence="3 6" id="KW-0812">Transmembrane</keyword>
<dbReference type="SUPFAM" id="SSF103473">
    <property type="entry name" value="MFS general substrate transporter"/>
    <property type="match status" value="1"/>
</dbReference>
<dbReference type="RefSeq" id="WP_214418919.1">
    <property type="nucleotide sequence ID" value="NZ_CP075546.1"/>
</dbReference>
<dbReference type="GO" id="GO:0016020">
    <property type="term" value="C:membrane"/>
    <property type="evidence" value="ECO:0007669"/>
    <property type="project" value="UniProtKB-SubCell"/>
</dbReference>
<dbReference type="KEGG" id="mrtj:KHC33_12255"/>
<protein>
    <submittedName>
        <fullName evidence="8">MFS transporter</fullName>
    </submittedName>
</protein>
<reference evidence="8 9" key="1">
    <citation type="submission" date="2021-05" db="EMBL/GenBank/DDBJ databases">
        <title>A novel Methanospirillum isolate from a pyrite-forming mixed culture.</title>
        <authorList>
            <person name="Bunk B."/>
            <person name="Sproer C."/>
            <person name="Spring S."/>
            <person name="Pester M."/>
        </authorList>
    </citation>
    <scope>NUCLEOTIDE SEQUENCE [LARGE SCALE GENOMIC DNA]</scope>
    <source>
        <strain evidence="8 9">J.3.6.1-F.2.7.3</strain>
    </source>
</reference>
<proteinExistence type="predicted"/>
<organism evidence="8 9">
    <name type="scientific">Methanospirillum purgamenti</name>
    <dbReference type="NCBI Taxonomy" id="2834276"/>
    <lineage>
        <taxon>Archaea</taxon>
        <taxon>Methanobacteriati</taxon>
        <taxon>Methanobacteriota</taxon>
        <taxon>Stenosarchaea group</taxon>
        <taxon>Methanomicrobia</taxon>
        <taxon>Methanomicrobiales</taxon>
        <taxon>Methanospirillaceae</taxon>
        <taxon>Methanospirillum</taxon>
    </lineage>
</organism>
<feature type="transmembrane region" description="Helical" evidence="6">
    <location>
        <begin position="192"/>
        <end position="212"/>
    </location>
</feature>
<keyword evidence="4 6" id="KW-1133">Transmembrane helix</keyword>
<evidence type="ECO:0000256" key="2">
    <source>
        <dbReference type="ARBA" id="ARBA00022448"/>
    </source>
</evidence>
<keyword evidence="2" id="KW-0813">Transport</keyword>
<feature type="transmembrane region" description="Helical" evidence="6">
    <location>
        <begin position="98"/>
        <end position="118"/>
    </location>
</feature>
<gene>
    <name evidence="8" type="ORF">KHC33_12255</name>
</gene>
<dbReference type="GeneID" id="65097969"/>
<dbReference type="InterPro" id="IPR011701">
    <property type="entry name" value="MFS"/>
</dbReference>
<dbReference type="PANTHER" id="PTHR42718">
    <property type="entry name" value="MAJOR FACILITATOR SUPERFAMILY MULTIDRUG TRANSPORTER MFSC"/>
    <property type="match status" value="1"/>
</dbReference>
<dbReference type="EMBL" id="CP075546">
    <property type="protein sequence ID" value="QVV88102.1"/>
    <property type="molecule type" value="Genomic_DNA"/>
</dbReference>
<feature type="transmembrane region" description="Helical" evidence="6">
    <location>
        <begin position="430"/>
        <end position="453"/>
    </location>
</feature>
<feature type="transmembrane region" description="Helical" evidence="6">
    <location>
        <begin position="259"/>
        <end position="284"/>
    </location>
</feature>
<sequence>MKHHISLILLLSMTVMLVMAGESMLTAALPEIEHDFAVPGIYESWILPVVLLVGAAASPFVGTAGDRYGYKRLLLVCLGIYFLGLCGGIFAPDIWVLLISRALQGAGIAAFPLAYAIIRERMPETLADTGIGVISAMYGAGTFIGVIAGSFITGFFSWRLTYLFLIPFSLLLIVLVWYFIQNDDPRERAGTLDVAGFFSLLLFLFMGLMFLSMPGEEMTGMTGFVVLGCSILGLILFIRIERRAAIPLADFELLKKRPVAVFMVIGFLTILTFFILLQMMPYIIRLPTGLGLTAEMVGLILIPGTICDMVAGPLTGRLIPRIGSRVPCVIGSLFFLSAGILLLVFPLSVEILVIAWMVFSFGMSMIATADLIGVMDHVREDRTAEATGIIQSMQTLGGMAGPIVTGIILSTSQVSMVYQGEEWQVPQIESYYHVFFAVVLISLVILFVSWFIMKDNRVNGEILNRS</sequence>
<evidence type="ECO:0000313" key="9">
    <source>
        <dbReference type="Proteomes" id="UP000680656"/>
    </source>
</evidence>
<evidence type="ECO:0000256" key="1">
    <source>
        <dbReference type="ARBA" id="ARBA00004141"/>
    </source>
</evidence>
<dbReference type="AlphaFoldDB" id="A0A8E7AV46"/>
<accession>A0A8E7AV46</accession>
<feature type="transmembrane region" description="Helical" evidence="6">
    <location>
        <begin position="396"/>
        <end position="418"/>
    </location>
</feature>
<evidence type="ECO:0000313" key="8">
    <source>
        <dbReference type="EMBL" id="QVV88102.1"/>
    </source>
</evidence>
<comment type="subcellular location">
    <subcellularLocation>
        <location evidence="1">Membrane</location>
        <topology evidence="1">Multi-pass membrane protein</topology>
    </subcellularLocation>
</comment>